<proteinExistence type="predicted"/>
<dbReference type="InterPro" id="IPR006638">
    <property type="entry name" value="Elp3/MiaA/NifB-like_rSAM"/>
</dbReference>
<organism evidence="8 9">
    <name type="scientific">Mesorhizobium qingshengii</name>
    <dbReference type="NCBI Taxonomy" id="1165689"/>
    <lineage>
        <taxon>Bacteria</taxon>
        <taxon>Pseudomonadati</taxon>
        <taxon>Pseudomonadota</taxon>
        <taxon>Alphaproteobacteria</taxon>
        <taxon>Hyphomicrobiales</taxon>
        <taxon>Phyllobacteriaceae</taxon>
        <taxon>Mesorhizobium</taxon>
    </lineage>
</organism>
<sequence length="672" mass="75391">MKILLTSISIEFPLATYGLAAELQGNSQLVACQVEMIDLDWTRLSHYERKNSEIWRYLAKIDAVKPDIICFSIYLWNNLAYRELAAITRRLFPVIKIVAGGPELATPEAAEPWLASRDVDVVVRGEGERTLGEVVLRTAEKDSPRGIPGTSFLGGGVVVHERPSAPIRALDELASPFLSGTVPIELFDRSGTSLARYPRVLLETYRGCYMKCAYCQWGNGSNTRFAFPMDRLHRELTWLLSHNASAIFIIDAMFGYKKQGAIELLEYIVQEKKRLGASTKFNVYHNQDFFDDRLFDLYREADVYVEIDLQSTNPDVLEKLGRGRWKTDSFERHLAAIQKKNVPTTGAADLIIGIPGDNLKSFEESVDYLLSKHMRVNLYQASILPDTDWARQTGDRKTVHSPLPPRAIFESGDFPLNDMIAARLLGHGTDFFNSFPHTATLLSKGWYERPVDLCRALGALVFRNHELMYGESHQYEGVMQAYLSNLPDTIRALCPDVRKAEILVELANFEGILAALKWKRGGPVLSPVRGWHVEADEWLAQTPLYRREGVTEMEFRFAVGQLAMDCDRLPDPALLDSVAERRHALLFFNDGQPRHFMIDTGFTAPLLRRFNGYFTVAEALANLAVPLPDMAPVWTILSLLSEVGLIVPGYSGTQIGHRAPRTGPVSALAATA</sequence>
<dbReference type="SMART" id="SM00729">
    <property type="entry name" value="Elp3"/>
    <property type="match status" value="1"/>
</dbReference>
<reference evidence="8 9" key="1">
    <citation type="submission" date="2016-10" db="EMBL/GenBank/DDBJ databases">
        <authorList>
            <person name="de Groot N.N."/>
        </authorList>
    </citation>
    <scope>NUCLEOTIDE SEQUENCE [LARGE SCALE GENOMIC DNA]</scope>
    <source>
        <strain evidence="8 9">CGMCC 1.12097</strain>
    </source>
</reference>
<evidence type="ECO:0000256" key="1">
    <source>
        <dbReference type="ARBA" id="ARBA00001966"/>
    </source>
</evidence>
<evidence type="ECO:0000256" key="3">
    <source>
        <dbReference type="ARBA" id="ARBA00022723"/>
    </source>
</evidence>
<name>A0A1G5ZP57_9HYPH</name>
<dbReference type="PROSITE" id="PS51918">
    <property type="entry name" value="RADICAL_SAM"/>
    <property type="match status" value="1"/>
</dbReference>
<dbReference type="Gene3D" id="3.40.50.280">
    <property type="entry name" value="Cobalamin-binding domain"/>
    <property type="match status" value="1"/>
</dbReference>
<gene>
    <name evidence="8" type="ORF">SAMN02927914_05697</name>
</gene>
<dbReference type="InterPro" id="IPR007197">
    <property type="entry name" value="rSAM"/>
</dbReference>
<feature type="domain" description="B12-binding" evidence="6">
    <location>
        <begin position="1"/>
        <end position="145"/>
    </location>
</feature>
<dbReference type="InterPro" id="IPR006158">
    <property type="entry name" value="Cobalamin-bd"/>
</dbReference>
<accession>A0A1G5ZP57</accession>
<protein>
    <submittedName>
        <fullName evidence="8">B12 binding domain-containing protein</fullName>
    </submittedName>
</protein>
<keyword evidence="2" id="KW-0949">S-adenosyl-L-methionine</keyword>
<dbReference type="OrthoDB" id="9801424at2"/>
<feature type="domain" description="Radical SAM core" evidence="7">
    <location>
        <begin position="194"/>
        <end position="430"/>
    </location>
</feature>
<dbReference type="GO" id="GO:0031419">
    <property type="term" value="F:cobalamin binding"/>
    <property type="evidence" value="ECO:0007669"/>
    <property type="project" value="InterPro"/>
</dbReference>
<evidence type="ECO:0000256" key="2">
    <source>
        <dbReference type="ARBA" id="ARBA00022691"/>
    </source>
</evidence>
<evidence type="ECO:0000313" key="9">
    <source>
        <dbReference type="Proteomes" id="UP000198588"/>
    </source>
</evidence>
<dbReference type="InterPro" id="IPR058240">
    <property type="entry name" value="rSAM_sf"/>
</dbReference>
<dbReference type="SFLD" id="SFLDS00029">
    <property type="entry name" value="Radical_SAM"/>
    <property type="match status" value="1"/>
</dbReference>
<dbReference type="RefSeq" id="WP_091585157.1">
    <property type="nucleotide sequence ID" value="NZ_FMXM01000024.1"/>
</dbReference>
<dbReference type="GO" id="GO:0005829">
    <property type="term" value="C:cytosol"/>
    <property type="evidence" value="ECO:0007669"/>
    <property type="project" value="TreeGrafter"/>
</dbReference>
<dbReference type="SUPFAM" id="SSF102114">
    <property type="entry name" value="Radical SAM enzymes"/>
    <property type="match status" value="1"/>
</dbReference>
<dbReference type="PANTHER" id="PTHR43409">
    <property type="entry name" value="ANAEROBIC MAGNESIUM-PROTOPORPHYRIN IX MONOMETHYL ESTER CYCLASE-RELATED"/>
    <property type="match status" value="1"/>
</dbReference>
<evidence type="ECO:0000259" key="7">
    <source>
        <dbReference type="PROSITE" id="PS51918"/>
    </source>
</evidence>
<keyword evidence="3" id="KW-0479">Metal-binding</keyword>
<dbReference type="GO" id="GO:0046872">
    <property type="term" value="F:metal ion binding"/>
    <property type="evidence" value="ECO:0007669"/>
    <property type="project" value="UniProtKB-KW"/>
</dbReference>
<dbReference type="PROSITE" id="PS51332">
    <property type="entry name" value="B12_BINDING"/>
    <property type="match status" value="1"/>
</dbReference>
<dbReference type="Pfam" id="PF04055">
    <property type="entry name" value="Radical_SAM"/>
    <property type="match status" value="1"/>
</dbReference>
<evidence type="ECO:0000256" key="4">
    <source>
        <dbReference type="ARBA" id="ARBA00023004"/>
    </source>
</evidence>
<dbReference type="Pfam" id="PF02310">
    <property type="entry name" value="B12-binding"/>
    <property type="match status" value="1"/>
</dbReference>
<dbReference type="InterPro" id="IPR023404">
    <property type="entry name" value="rSAM_horseshoe"/>
</dbReference>
<evidence type="ECO:0000256" key="5">
    <source>
        <dbReference type="ARBA" id="ARBA00023014"/>
    </source>
</evidence>
<dbReference type="GO" id="GO:0003824">
    <property type="term" value="F:catalytic activity"/>
    <property type="evidence" value="ECO:0007669"/>
    <property type="project" value="InterPro"/>
</dbReference>
<dbReference type="GO" id="GO:0051536">
    <property type="term" value="F:iron-sulfur cluster binding"/>
    <property type="evidence" value="ECO:0007669"/>
    <property type="project" value="UniProtKB-KW"/>
</dbReference>
<dbReference type="STRING" id="1165689.SAMN02927914_05697"/>
<comment type="cofactor">
    <cofactor evidence="1">
        <name>[4Fe-4S] cluster</name>
        <dbReference type="ChEBI" id="CHEBI:49883"/>
    </cofactor>
</comment>
<keyword evidence="5" id="KW-0411">Iron-sulfur</keyword>
<dbReference type="Gene3D" id="3.80.30.20">
    <property type="entry name" value="tm_1862 like domain"/>
    <property type="match status" value="1"/>
</dbReference>
<dbReference type="InterPro" id="IPR051198">
    <property type="entry name" value="BchE-like"/>
</dbReference>
<dbReference type="Proteomes" id="UP000198588">
    <property type="component" value="Unassembled WGS sequence"/>
</dbReference>
<keyword evidence="4" id="KW-0408">Iron</keyword>
<dbReference type="AlphaFoldDB" id="A0A1G5ZP57"/>
<dbReference type="EMBL" id="FMXM01000024">
    <property type="protein sequence ID" value="SDA96611.1"/>
    <property type="molecule type" value="Genomic_DNA"/>
</dbReference>
<evidence type="ECO:0000259" key="6">
    <source>
        <dbReference type="PROSITE" id="PS51332"/>
    </source>
</evidence>
<dbReference type="SFLD" id="SFLDG01082">
    <property type="entry name" value="B12-binding_domain_containing"/>
    <property type="match status" value="1"/>
</dbReference>
<dbReference type="PANTHER" id="PTHR43409:SF16">
    <property type="entry name" value="SLR0320 PROTEIN"/>
    <property type="match status" value="1"/>
</dbReference>
<evidence type="ECO:0000313" key="8">
    <source>
        <dbReference type="EMBL" id="SDA96611.1"/>
    </source>
</evidence>